<comment type="caution">
    <text evidence="2">The sequence shown here is derived from an EMBL/GenBank/DDBJ whole genome shotgun (WGS) entry which is preliminary data.</text>
</comment>
<accession>A0ABV8UGK4</accession>
<proteinExistence type="predicted"/>
<dbReference type="PANTHER" id="PTHR12910:SF2">
    <property type="entry name" value="NADH DEHYDROGENASE [UBIQUINONE] 1 ALPHA SUBCOMPLEX SUBUNIT 12"/>
    <property type="match status" value="1"/>
</dbReference>
<dbReference type="NCBIfam" id="NF006040">
    <property type="entry name" value="PRK08183.1"/>
    <property type="match status" value="1"/>
</dbReference>
<sequence>MQDYWQRNRISSMTGMAIRLFTWRHGEEVGRDEAGNRYYRARKGGHVHRDSLRHERRWVIYAGEDEASRVPPEWHAWLHHTTDEIPPEDGIPRRPWMKGHIPNPTGSETAYRPPGHTLRGGHRPHTTADYEPWTPE</sequence>
<name>A0ABV8UGK4_9PROT</name>
<gene>
    <name evidence="2" type="ORF">ACFOW6_00335</name>
</gene>
<organism evidence="2 3">
    <name type="scientific">Fodinicurvata halophila</name>
    <dbReference type="NCBI Taxonomy" id="1419723"/>
    <lineage>
        <taxon>Bacteria</taxon>
        <taxon>Pseudomonadati</taxon>
        <taxon>Pseudomonadota</taxon>
        <taxon>Alphaproteobacteria</taxon>
        <taxon>Rhodospirillales</taxon>
        <taxon>Rhodovibrionaceae</taxon>
        <taxon>Fodinicurvata</taxon>
    </lineage>
</organism>
<evidence type="ECO:0000256" key="1">
    <source>
        <dbReference type="SAM" id="MobiDB-lite"/>
    </source>
</evidence>
<dbReference type="Proteomes" id="UP001595799">
    <property type="component" value="Unassembled WGS sequence"/>
</dbReference>
<evidence type="ECO:0000313" key="3">
    <source>
        <dbReference type="Proteomes" id="UP001595799"/>
    </source>
</evidence>
<dbReference type="PANTHER" id="PTHR12910">
    <property type="entry name" value="NADH-UBIQUINONE OXIDOREDUCTASE SUBUNIT B17.2"/>
    <property type="match status" value="1"/>
</dbReference>
<dbReference type="EMBL" id="JBHSCW010000001">
    <property type="protein sequence ID" value="MFC4349980.1"/>
    <property type="molecule type" value="Genomic_DNA"/>
</dbReference>
<dbReference type="Pfam" id="PF05071">
    <property type="entry name" value="NDUFA12"/>
    <property type="match status" value="1"/>
</dbReference>
<keyword evidence="3" id="KW-1185">Reference proteome</keyword>
<evidence type="ECO:0000313" key="2">
    <source>
        <dbReference type="EMBL" id="MFC4349980.1"/>
    </source>
</evidence>
<feature type="region of interest" description="Disordered" evidence="1">
    <location>
        <begin position="81"/>
        <end position="136"/>
    </location>
</feature>
<dbReference type="InterPro" id="IPR007763">
    <property type="entry name" value="NDUFA12"/>
</dbReference>
<dbReference type="RefSeq" id="WP_382419984.1">
    <property type="nucleotide sequence ID" value="NZ_JBHSCW010000001.1"/>
</dbReference>
<reference evidence="3" key="1">
    <citation type="journal article" date="2019" name="Int. J. Syst. Evol. Microbiol.">
        <title>The Global Catalogue of Microorganisms (GCM) 10K type strain sequencing project: providing services to taxonomists for standard genome sequencing and annotation.</title>
        <authorList>
            <consortium name="The Broad Institute Genomics Platform"/>
            <consortium name="The Broad Institute Genome Sequencing Center for Infectious Disease"/>
            <person name="Wu L."/>
            <person name="Ma J."/>
        </authorList>
    </citation>
    <scope>NUCLEOTIDE SEQUENCE [LARGE SCALE GENOMIC DNA]</scope>
    <source>
        <strain evidence="3">CECT 8472</strain>
    </source>
</reference>
<protein>
    <submittedName>
        <fullName evidence="2">NADH:ubiquinone oxidoreductase subunit NDUFA12</fullName>
    </submittedName>
</protein>